<sequence>MIRKYESTLSITFPKNKNAVQNQVTILHDCQNIIKFYGITCDGNKWYSVTEWAEYGNLRDFYTSQLRNDTVTLNDTAKLANFQSCRTSRVATFTSPEFKRNEYLERLWDPALEIAEEKAPYRNCVDIVRLTSLVRENIENHFQKIARYQKNSNIYQLMPLITTLNLG</sequence>
<protein>
    <submittedName>
        <fullName evidence="1">Uncharacterized protein</fullName>
    </submittedName>
</protein>
<dbReference type="AlphaFoldDB" id="A0A2I1GV46"/>
<evidence type="ECO:0000313" key="2">
    <source>
        <dbReference type="Proteomes" id="UP000234323"/>
    </source>
</evidence>
<dbReference type="SUPFAM" id="SSF56112">
    <property type="entry name" value="Protein kinase-like (PK-like)"/>
    <property type="match status" value="1"/>
</dbReference>
<keyword evidence="2" id="KW-1185">Reference proteome</keyword>
<dbReference type="EMBL" id="LLXI01000883">
    <property type="protein sequence ID" value="PKY50498.1"/>
    <property type="molecule type" value="Genomic_DNA"/>
</dbReference>
<comment type="caution">
    <text evidence="1">The sequence shown here is derived from an EMBL/GenBank/DDBJ whole genome shotgun (WGS) entry which is preliminary data.</text>
</comment>
<proteinExistence type="predicted"/>
<accession>A0A2I1GV46</accession>
<organism evidence="1 2">
    <name type="scientific">Rhizophagus irregularis</name>
    <dbReference type="NCBI Taxonomy" id="588596"/>
    <lineage>
        <taxon>Eukaryota</taxon>
        <taxon>Fungi</taxon>
        <taxon>Fungi incertae sedis</taxon>
        <taxon>Mucoromycota</taxon>
        <taxon>Glomeromycotina</taxon>
        <taxon>Glomeromycetes</taxon>
        <taxon>Glomerales</taxon>
        <taxon>Glomeraceae</taxon>
        <taxon>Rhizophagus</taxon>
    </lineage>
</organism>
<name>A0A2I1GV46_9GLOM</name>
<dbReference type="Proteomes" id="UP000234323">
    <property type="component" value="Unassembled WGS sequence"/>
</dbReference>
<dbReference type="Gene3D" id="1.10.510.10">
    <property type="entry name" value="Transferase(Phosphotransferase) domain 1"/>
    <property type="match status" value="1"/>
</dbReference>
<dbReference type="InterPro" id="IPR011009">
    <property type="entry name" value="Kinase-like_dom_sf"/>
</dbReference>
<evidence type="ECO:0000313" key="1">
    <source>
        <dbReference type="EMBL" id="PKY50498.1"/>
    </source>
</evidence>
<gene>
    <name evidence="1" type="ORF">RhiirA4_467005</name>
</gene>
<dbReference type="OrthoDB" id="2432546at2759"/>
<reference evidence="1 2" key="1">
    <citation type="submission" date="2015-10" db="EMBL/GenBank/DDBJ databases">
        <title>Genome analyses suggest a sexual origin of heterokaryosis in a supposedly ancient asexual fungus.</title>
        <authorList>
            <person name="Ropars J."/>
            <person name="Sedzielewska K."/>
            <person name="Noel J."/>
            <person name="Charron P."/>
            <person name="Farinelli L."/>
            <person name="Marton T."/>
            <person name="Kruger M."/>
            <person name="Pelin A."/>
            <person name="Brachmann A."/>
            <person name="Corradi N."/>
        </authorList>
    </citation>
    <scope>NUCLEOTIDE SEQUENCE [LARGE SCALE GENOMIC DNA]</scope>
    <source>
        <strain evidence="1 2">A4</strain>
    </source>
</reference>